<organism evidence="2 3">
    <name type="scientific">Cladobotryum mycophilum</name>
    <dbReference type="NCBI Taxonomy" id="491253"/>
    <lineage>
        <taxon>Eukaryota</taxon>
        <taxon>Fungi</taxon>
        <taxon>Dikarya</taxon>
        <taxon>Ascomycota</taxon>
        <taxon>Pezizomycotina</taxon>
        <taxon>Sordariomycetes</taxon>
        <taxon>Hypocreomycetidae</taxon>
        <taxon>Hypocreales</taxon>
        <taxon>Hypocreaceae</taxon>
        <taxon>Cladobotryum</taxon>
    </lineage>
</organism>
<feature type="compositionally biased region" description="Polar residues" evidence="1">
    <location>
        <begin position="1"/>
        <end position="25"/>
    </location>
</feature>
<comment type="caution">
    <text evidence="2">The sequence shown here is derived from an EMBL/GenBank/DDBJ whole genome shotgun (WGS) entry which is preliminary data.</text>
</comment>
<proteinExistence type="predicted"/>
<dbReference type="PANTHER" id="PTHR39697">
    <property type="entry name" value="RICIN B LECTIN DOMAIN-CONTAINING PROTEIN-RELATED"/>
    <property type="match status" value="1"/>
</dbReference>
<dbReference type="EMBL" id="JAVFKD010000016">
    <property type="protein sequence ID" value="KAK5988320.1"/>
    <property type="molecule type" value="Genomic_DNA"/>
</dbReference>
<dbReference type="PANTHER" id="PTHR39697:SF2">
    <property type="entry name" value="CYANOVIRIN-N DOMAIN-CONTAINING PROTEIN"/>
    <property type="match status" value="1"/>
</dbReference>
<name>A0ABR0S971_9HYPO</name>
<dbReference type="Proteomes" id="UP001338125">
    <property type="component" value="Unassembled WGS sequence"/>
</dbReference>
<keyword evidence="3" id="KW-1185">Reference proteome</keyword>
<evidence type="ECO:0000313" key="2">
    <source>
        <dbReference type="EMBL" id="KAK5988320.1"/>
    </source>
</evidence>
<evidence type="ECO:0000313" key="3">
    <source>
        <dbReference type="Proteomes" id="UP001338125"/>
    </source>
</evidence>
<protein>
    <submittedName>
        <fullName evidence="2">Uncharacterized protein</fullName>
    </submittedName>
</protein>
<accession>A0ABR0S971</accession>
<gene>
    <name evidence="2" type="ORF">PT974_12470</name>
</gene>
<evidence type="ECO:0000256" key="1">
    <source>
        <dbReference type="SAM" id="MobiDB-lite"/>
    </source>
</evidence>
<reference evidence="2 3" key="1">
    <citation type="submission" date="2024-01" db="EMBL/GenBank/DDBJ databases">
        <title>Complete genome of Cladobotryum mycophilum ATHUM6906.</title>
        <authorList>
            <person name="Christinaki A.C."/>
            <person name="Myridakis A.I."/>
            <person name="Kouvelis V.N."/>
        </authorList>
    </citation>
    <scope>NUCLEOTIDE SEQUENCE [LARGE SCALE GENOMIC DNA]</scope>
    <source>
        <strain evidence="2 3">ATHUM6906</strain>
    </source>
</reference>
<sequence length="172" mass="19362">MESPKSQDMLTPNTSAASVTNSATEGTYKPNDAWDGRCISIPWPGGTYNIIERSSGRAMVINEHRYISLQDIGDDPSPRHRWMCVEELGNFGFVNIQTGFYLCRDDKFGLGCWGNGVGESEYVIPRKKPDGGYELLFHYGPHYLRRVCVDEDGVSLMLRLHGITSFEFIKVC</sequence>
<feature type="region of interest" description="Disordered" evidence="1">
    <location>
        <begin position="1"/>
        <end position="28"/>
    </location>
</feature>